<evidence type="ECO:0000256" key="5">
    <source>
        <dbReference type="ARBA" id="ARBA00023136"/>
    </source>
</evidence>
<keyword evidence="8" id="KW-1185">Reference proteome</keyword>
<accession>A0ABT8F3U7</accession>
<dbReference type="Proteomes" id="UP001168552">
    <property type="component" value="Unassembled WGS sequence"/>
</dbReference>
<keyword evidence="3 6" id="KW-0812">Transmembrane</keyword>
<feature type="transmembrane region" description="Helical" evidence="6">
    <location>
        <begin position="222"/>
        <end position="242"/>
    </location>
</feature>
<reference evidence="7" key="1">
    <citation type="submission" date="2023-06" db="EMBL/GenBank/DDBJ databases">
        <title>Cytophagales bacterium Strain LB-30, isolated from soil.</title>
        <authorList>
            <person name="Liu B."/>
        </authorList>
    </citation>
    <scope>NUCLEOTIDE SEQUENCE</scope>
    <source>
        <strain evidence="7">LB-30</strain>
    </source>
</reference>
<feature type="transmembrane region" description="Helical" evidence="6">
    <location>
        <begin position="84"/>
        <end position="107"/>
    </location>
</feature>
<feature type="transmembrane region" description="Helical" evidence="6">
    <location>
        <begin position="399"/>
        <end position="419"/>
    </location>
</feature>
<keyword evidence="5 6" id="KW-0472">Membrane</keyword>
<comment type="subcellular location">
    <subcellularLocation>
        <location evidence="1">Cell membrane</location>
        <topology evidence="1">Multi-pass membrane protein</topology>
    </subcellularLocation>
</comment>
<evidence type="ECO:0000313" key="7">
    <source>
        <dbReference type="EMBL" id="MDN4164919.1"/>
    </source>
</evidence>
<feature type="transmembrane region" description="Helical" evidence="6">
    <location>
        <begin position="157"/>
        <end position="175"/>
    </location>
</feature>
<dbReference type="InterPro" id="IPR002797">
    <property type="entry name" value="Polysacc_synth"/>
</dbReference>
<proteinExistence type="predicted"/>
<name>A0ABT8F3U7_9BACT</name>
<keyword evidence="4 6" id="KW-1133">Transmembrane helix</keyword>
<dbReference type="Pfam" id="PF01943">
    <property type="entry name" value="Polysacc_synt"/>
    <property type="match status" value="1"/>
</dbReference>
<feature type="transmembrane region" description="Helical" evidence="6">
    <location>
        <begin position="370"/>
        <end position="393"/>
    </location>
</feature>
<keyword evidence="2" id="KW-1003">Cell membrane</keyword>
<sequence length="496" mass="56424">MHKPMGLVIRQSIVSTTLSYLGVAIGYLNMLWWFPAVLSEAELGLWRFIQDTALLLVPFAQIGLAQGILRFFPAHHKEKGFFSFILATTLIFFGIFLGVFMLIKPWFMGLFADNAQEVNQYLSLLLICALLLTLVSIMEAFCRSHLQVIIPTLVKEVFFRIFSSISIALYFFQVIPFQGLLYFLVITYATGFLFMFFYLVMKKNTHFSFHWDFVDTPFVRRFFSYILLTMLGSSGILILSRIDSFMVTSYLGLAENAIYTIAFFIATVLEMPKRGITQITTPLISQSFLKNDLKEVESLYKKVSIHQAVIGLLLFIGIISNLDSLYHFVPNGEVYQTGKRVVIIIALGKLADMIAGVNGEIIVMSKYYMFNIVLVAALAIFTIGLNIYLIPLYGLEGAALSFCLAIIAFNTLKIGFIYLKYQIHPFSSKTFPLVLGAIAIYALVYLLPFPSEWHLANLIIKSALITLLYTLFIYRLNPSYEIRQLFLKAFQRLGFK</sequence>
<evidence type="ECO:0000256" key="3">
    <source>
        <dbReference type="ARBA" id="ARBA00022692"/>
    </source>
</evidence>
<dbReference type="PANTHER" id="PTHR30250">
    <property type="entry name" value="PST FAMILY PREDICTED COLANIC ACID TRANSPORTER"/>
    <property type="match status" value="1"/>
</dbReference>
<feature type="transmembrane region" description="Helical" evidence="6">
    <location>
        <begin position="455"/>
        <end position="474"/>
    </location>
</feature>
<feature type="transmembrane region" description="Helical" evidence="6">
    <location>
        <begin position="12"/>
        <end position="33"/>
    </location>
</feature>
<feature type="transmembrane region" description="Helical" evidence="6">
    <location>
        <begin position="308"/>
        <end position="329"/>
    </location>
</feature>
<dbReference type="RefSeq" id="WP_320003443.1">
    <property type="nucleotide sequence ID" value="NZ_JAUHJS010000002.1"/>
</dbReference>
<evidence type="ECO:0000256" key="4">
    <source>
        <dbReference type="ARBA" id="ARBA00022989"/>
    </source>
</evidence>
<protein>
    <submittedName>
        <fullName evidence="7">Oligosaccharide flippase family protein</fullName>
    </submittedName>
</protein>
<gene>
    <name evidence="7" type="ORF">QWY31_05365</name>
</gene>
<feature type="transmembrane region" description="Helical" evidence="6">
    <location>
        <begin position="181"/>
        <end position="201"/>
    </location>
</feature>
<evidence type="ECO:0000313" key="8">
    <source>
        <dbReference type="Proteomes" id="UP001168552"/>
    </source>
</evidence>
<feature type="transmembrane region" description="Helical" evidence="6">
    <location>
        <begin position="431"/>
        <end position="449"/>
    </location>
</feature>
<dbReference type="InterPro" id="IPR050833">
    <property type="entry name" value="Poly_Biosynth_Transport"/>
</dbReference>
<evidence type="ECO:0000256" key="6">
    <source>
        <dbReference type="SAM" id="Phobius"/>
    </source>
</evidence>
<evidence type="ECO:0000256" key="1">
    <source>
        <dbReference type="ARBA" id="ARBA00004651"/>
    </source>
</evidence>
<dbReference type="EMBL" id="JAUHJS010000002">
    <property type="protein sequence ID" value="MDN4164919.1"/>
    <property type="molecule type" value="Genomic_DNA"/>
</dbReference>
<feature type="transmembrane region" description="Helical" evidence="6">
    <location>
        <begin position="248"/>
        <end position="269"/>
    </location>
</feature>
<feature type="transmembrane region" description="Helical" evidence="6">
    <location>
        <begin position="53"/>
        <end position="72"/>
    </location>
</feature>
<organism evidence="7 8">
    <name type="scientific">Shiella aurantiaca</name>
    <dbReference type="NCBI Taxonomy" id="3058365"/>
    <lineage>
        <taxon>Bacteria</taxon>
        <taxon>Pseudomonadati</taxon>
        <taxon>Bacteroidota</taxon>
        <taxon>Cytophagia</taxon>
        <taxon>Cytophagales</taxon>
        <taxon>Shiellaceae</taxon>
        <taxon>Shiella</taxon>
    </lineage>
</organism>
<evidence type="ECO:0000256" key="2">
    <source>
        <dbReference type="ARBA" id="ARBA00022475"/>
    </source>
</evidence>
<dbReference type="PANTHER" id="PTHR30250:SF11">
    <property type="entry name" value="O-ANTIGEN TRANSPORTER-RELATED"/>
    <property type="match status" value="1"/>
</dbReference>
<comment type="caution">
    <text evidence="7">The sequence shown here is derived from an EMBL/GenBank/DDBJ whole genome shotgun (WGS) entry which is preliminary data.</text>
</comment>
<feature type="transmembrane region" description="Helical" evidence="6">
    <location>
        <begin position="341"/>
        <end position="363"/>
    </location>
</feature>
<feature type="transmembrane region" description="Helical" evidence="6">
    <location>
        <begin position="119"/>
        <end position="137"/>
    </location>
</feature>